<evidence type="ECO:0000313" key="1">
    <source>
        <dbReference type="EMBL" id="KAG5575652.1"/>
    </source>
</evidence>
<accession>A0A9J5WKD5</accession>
<keyword evidence="2" id="KW-1185">Reference proteome</keyword>
<protein>
    <submittedName>
        <fullName evidence="1">Uncharacterized protein</fullName>
    </submittedName>
</protein>
<gene>
    <name evidence="1" type="ORF">H5410_055786</name>
</gene>
<dbReference type="Proteomes" id="UP000824120">
    <property type="component" value="Chromosome 11"/>
</dbReference>
<name>A0A9J5WKD5_SOLCO</name>
<dbReference type="EMBL" id="JACXVP010000011">
    <property type="protein sequence ID" value="KAG5575652.1"/>
    <property type="molecule type" value="Genomic_DNA"/>
</dbReference>
<evidence type="ECO:0000313" key="2">
    <source>
        <dbReference type="Proteomes" id="UP000824120"/>
    </source>
</evidence>
<proteinExistence type="predicted"/>
<dbReference type="AlphaFoldDB" id="A0A9J5WKD5"/>
<reference evidence="1 2" key="1">
    <citation type="submission" date="2020-09" db="EMBL/GenBank/DDBJ databases">
        <title>De no assembly of potato wild relative species, Solanum commersonii.</title>
        <authorList>
            <person name="Cho K."/>
        </authorList>
    </citation>
    <scope>NUCLEOTIDE SEQUENCE [LARGE SCALE GENOMIC DNA]</scope>
    <source>
        <strain evidence="1">LZ3.2</strain>
        <tissue evidence="1">Leaf</tissue>
    </source>
</reference>
<organism evidence="1 2">
    <name type="scientific">Solanum commersonii</name>
    <name type="common">Commerson's wild potato</name>
    <name type="synonym">Commerson's nightshade</name>
    <dbReference type="NCBI Taxonomy" id="4109"/>
    <lineage>
        <taxon>Eukaryota</taxon>
        <taxon>Viridiplantae</taxon>
        <taxon>Streptophyta</taxon>
        <taxon>Embryophyta</taxon>
        <taxon>Tracheophyta</taxon>
        <taxon>Spermatophyta</taxon>
        <taxon>Magnoliopsida</taxon>
        <taxon>eudicotyledons</taxon>
        <taxon>Gunneridae</taxon>
        <taxon>Pentapetalae</taxon>
        <taxon>asterids</taxon>
        <taxon>lamiids</taxon>
        <taxon>Solanales</taxon>
        <taxon>Solanaceae</taxon>
        <taxon>Solanoideae</taxon>
        <taxon>Solaneae</taxon>
        <taxon>Solanum</taxon>
    </lineage>
</organism>
<sequence length="61" mass="6925">MDQPCKRLHWAASRIACNSAYRIESCVNRLKIQDCMKGTISLGLFKDVDGCMSDPPKIVYF</sequence>
<comment type="caution">
    <text evidence="1">The sequence shown here is derived from an EMBL/GenBank/DDBJ whole genome shotgun (WGS) entry which is preliminary data.</text>
</comment>